<dbReference type="GO" id="GO:0006310">
    <property type="term" value="P:DNA recombination"/>
    <property type="evidence" value="ECO:0007669"/>
    <property type="project" value="InterPro"/>
</dbReference>
<keyword evidence="9" id="KW-0175">Coiled coil</keyword>
<dbReference type="EMBL" id="UOGF01000035">
    <property type="protein sequence ID" value="VAX28176.1"/>
    <property type="molecule type" value="Genomic_DNA"/>
</dbReference>
<gene>
    <name evidence="11" type="ORF">MNBD_NITROSPIRAE01-2341</name>
</gene>
<dbReference type="AlphaFoldDB" id="A0A3B1CCH3"/>
<dbReference type="PANTHER" id="PTHR11059:SF0">
    <property type="entry name" value="DNA REPAIR PROTEIN RECN"/>
    <property type="match status" value="1"/>
</dbReference>
<reference evidence="11" key="1">
    <citation type="submission" date="2018-06" db="EMBL/GenBank/DDBJ databases">
        <authorList>
            <person name="Zhirakovskaya E."/>
        </authorList>
    </citation>
    <scope>NUCLEOTIDE SEQUENCE</scope>
</reference>
<evidence type="ECO:0000256" key="1">
    <source>
        <dbReference type="ARBA" id="ARBA00003618"/>
    </source>
</evidence>
<sequence length="549" mass="61362">MLRELHIKNYAIIDEISLSLSEGFNVITGETGAGKSMLVGALSLILGERSSLEGIRKGSTQALIEASFDSISSENFSEMGLEEDLFEEDIFIFRRVLSIKGKSRAYLNGSMTTLAQMKTLGQQLVEVHGQQGQHRLGDLNWHRTLVDGFARLHNQAREYEKSYHLWRALKDEYEQLKTCIATSKMESEDLRSQLSEISDAALSIDEESDLLREERMLKQWEIIQSIVYGLYAQLSDEGGFLSQIDDAGLALSDLDTITEDAESELSLLEQSRIQLKELSALLRARQQQEGAQPERLESIASRLFLIQQLTRKYQRSVPELLDFKSDLEKSLIGDSEESLRLSELTLKLKKTETKLRAQAEKLSKARVASCSALKTRVQAELARLGMEKTRFEIALDRTDLRLSGIDQVEFLIALPGEVLSGLAKIASGGELSRIMLALKVVLAEVDPVPTFLFDEVDAGVGGGIAERVGRRLLALSAGHQVLCITHLPQIAALADHHYFVEKKTLGDRIVTSVRTLSKEERIEELARMLGGLHITELTRRHAEEMISAR</sequence>
<dbReference type="PIRSF" id="PIRSF003128">
    <property type="entry name" value="RecN"/>
    <property type="match status" value="1"/>
</dbReference>
<dbReference type="NCBIfam" id="TIGR00634">
    <property type="entry name" value="recN"/>
    <property type="match status" value="1"/>
</dbReference>
<dbReference type="PANTHER" id="PTHR11059">
    <property type="entry name" value="DNA REPAIR PROTEIN RECN"/>
    <property type="match status" value="1"/>
</dbReference>
<dbReference type="SUPFAM" id="SSF52540">
    <property type="entry name" value="P-loop containing nucleoside triphosphate hydrolases"/>
    <property type="match status" value="2"/>
</dbReference>
<evidence type="ECO:0000256" key="4">
    <source>
        <dbReference type="ARBA" id="ARBA00022741"/>
    </source>
</evidence>
<dbReference type="Gene3D" id="3.40.50.300">
    <property type="entry name" value="P-loop containing nucleotide triphosphate hydrolases"/>
    <property type="match status" value="2"/>
</dbReference>
<comment type="similarity">
    <text evidence="2">Belongs to the RecN family.</text>
</comment>
<dbReference type="GO" id="GO:0043590">
    <property type="term" value="C:bacterial nucleoid"/>
    <property type="evidence" value="ECO:0007669"/>
    <property type="project" value="TreeGrafter"/>
</dbReference>
<keyword evidence="5" id="KW-0227">DNA damage</keyword>
<dbReference type="GO" id="GO:0006281">
    <property type="term" value="P:DNA repair"/>
    <property type="evidence" value="ECO:0007669"/>
    <property type="project" value="UniProtKB-KW"/>
</dbReference>
<keyword evidence="4" id="KW-0547">Nucleotide-binding</keyword>
<organism evidence="11">
    <name type="scientific">hydrothermal vent metagenome</name>
    <dbReference type="NCBI Taxonomy" id="652676"/>
    <lineage>
        <taxon>unclassified sequences</taxon>
        <taxon>metagenomes</taxon>
        <taxon>ecological metagenomes</taxon>
    </lineage>
</organism>
<feature type="domain" description="RecF/RecN/SMC N-terminal" evidence="10">
    <location>
        <begin position="2"/>
        <end position="502"/>
    </location>
</feature>
<dbReference type="InterPro" id="IPR004604">
    <property type="entry name" value="DNA_recomb/repair_RecN"/>
</dbReference>
<dbReference type="GO" id="GO:0009432">
    <property type="term" value="P:SOS response"/>
    <property type="evidence" value="ECO:0007669"/>
    <property type="project" value="TreeGrafter"/>
</dbReference>
<evidence type="ECO:0000256" key="5">
    <source>
        <dbReference type="ARBA" id="ARBA00022763"/>
    </source>
</evidence>
<dbReference type="GO" id="GO:0005524">
    <property type="term" value="F:ATP binding"/>
    <property type="evidence" value="ECO:0007669"/>
    <property type="project" value="UniProtKB-KW"/>
</dbReference>
<dbReference type="InterPro" id="IPR027417">
    <property type="entry name" value="P-loop_NTPase"/>
</dbReference>
<evidence type="ECO:0000256" key="7">
    <source>
        <dbReference type="ARBA" id="ARBA00023204"/>
    </source>
</evidence>
<dbReference type="CDD" id="cd03241">
    <property type="entry name" value="ABC_RecN"/>
    <property type="match status" value="2"/>
</dbReference>
<evidence type="ECO:0000256" key="3">
    <source>
        <dbReference type="ARBA" id="ARBA00021315"/>
    </source>
</evidence>
<feature type="coiled-coil region" evidence="9">
    <location>
        <begin position="258"/>
        <end position="288"/>
    </location>
</feature>
<dbReference type="InterPro" id="IPR003395">
    <property type="entry name" value="RecF/RecN/SMC_N"/>
</dbReference>
<proteinExistence type="inferred from homology"/>
<evidence type="ECO:0000313" key="11">
    <source>
        <dbReference type="EMBL" id="VAX28176.1"/>
    </source>
</evidence>
<dbReference type="Pfam" id="PF02463">
    <property type="entry name" value="SMC_N"/>
    <property type="match status" value="1"/>
</dbReference>
<evidence type="ECO:0000256" key="6">
    <source>
        <dbReference type="ARBA" id="ARBA00022840"/>
    </source>
</evidence>
<comment type="function">
    <text evidence="1">May be involved in recombinational repair of damaged DNA.</text>
</comment>
<keyword evidence="7" id="KW-0234">DNA repair</keyword>
<evidence type="ECO:0000256" key="2">
    <source>
        <dbReference type="ARBA" id="ARBA00009441"/>
    </source>
</evidence>
<evidence type="ECO:0000256" key="8">
    <source>
        <dbReference type="ARBA" id="ARBA00033408"/>
    </source>
</evidence>
<protein>
    <recommendedName>
        <fullName evidence="3">DNA repair protein RecN</fullName>
    </recommendedName>
    <alternativeName>
        <fullName evidence="8">Recombination protein N</fullName>
    </alternativeName>
</protein>
<accession>A0A3B1CCH3</accession>
<evidence type="ECO:0000259" key="10">
    <source>
        <dbReference type="Pfam" id="PF02463"/>
    </source>
</evidence>
<evidence type="ECO:0000256" key="9">
    <source>
        <dbReference type="SAM" id="Coils"/>
    </source>
</evidence>
<name>A0A3B1CCH3_9ZZZZ</name>
<keyword evidence="6" id="KW-0067">ATP-binding</keyword>